<feature type="domain" description="C2H2-type" evidence="3">
    <location>
        <begin position="385"/>
        <end position="416"/>
    </location>
</feature>
<evidence type="ECO:0000313" key="5">
    <source>
        <dbReference type="Proteomes" id="UP000261600"/>
    </source>
</evidence>
<evidence type="ECO:0000259" key="3">
    <source>
        <dbReference type="PROSITE" id="PS50157"/>
    </source>
</evidence>
<feature type="compositionally biased region" description="Polar residues" evidence="2">
    <location>
        <begin position="630"/>
        <end position="672"/>
    </location>
</feature>
<dbReference type="GO" id="GO:0000978">
    <property type="term" value="F:RNA polymerase II cis-regulatory region sequence-specific DNA binding"/>
    <property type="evidence" value="ECO:0007669"/>
    <property type="project" value="TreeGrafter"/>
</dbReference>
<dbReference type="FunFam" id="3.30.160.60:FF:001098">
    <property type="entry name" value="Ras responsive element binding protein 1"/>
    <property type="match status" value="1"/>
</dbReference>
<dbReference type="InterPro" id="IPR052795">
    <property type="entry name" value="RREB1"/>
</dbReference>
<dbReference type="SMART" id="SM00355">
    <property type="entry name" value="ZnF_C2H2"/>
    <property type="match status" value="4"/>
</dbReference>
<dbReference type="Gene3D" id="3.30.160.60">
    <property type="entry name" value="Classic Zinc Finger"/>
    <property type="match status" value="3"/>
</dbReference>
<dbReference type="PROSITE" id="PS00028">
    <property type="entry name" value="ZINC_FINGER_C2H2_1"/>
    <property type="match status" value="3"/>
</dbReference>
<accession>A0A3Q3KLM1</accession>
<dbReference type="AlphaFoldDB" id="A0A3Q3KLM1"/>
<dbReference type="PROSITE" id="PS50157">
    <property type="entry name" value="ZINC_FINGER_C2H2_2"/>
    <property type="match status" value="4"/>
</dbReference>
<feature type="compositionally biased region" description="Low complexity" evidence="2">
    <location>
        <begin position="545"/>
        <end position="558"/>
    </location>
</feature>
<dbReference type="Ensembl" id="ENSMALT00000030995.1">
    <property type="protein sequence ID" value="ENSMALP00000030458.1"/>
    <property type="gene ID" value="ENSMALG00000020989.1"/>
</dbReference>
<feature type="region of interest" description="Disordered" evidence="2">
    <location>
        <begin position="522"/>
        <end position="711"/>
    </location>
</feature>
<feature type="domain" description="C2H2-type" evidence="3">
    <location>
        <begin position="473"/>
        <end position="500"/>
    </location>
</feature>
<keyword evidence="1" id="KW-0479">Metal-binding</keyword>
<sequence length="711" mass="77230">MVLNGISQSPIQLVKVEELASVVYPLELDQPLDFSTKGRATHSQAASPGVKLESVSPSFDCSVPDQPIDLSIPSKRQRRESVNRERKEIKTEQSGSSIVEQQHPLSKDEKTALPPLHPHPQLGCYQLPPGSTPPPASLPSLNSSVRPQRLKPLLPKPTSSPPSSSLKELPPLASIAQIIHSVSGAPELLKREPDSLETNPQDLVATSQVDSASDAKGPSAVPETQSDDMSEGSFRSVTALLVKEKTNIDLESSGEFASVEKMLATTDANKFSNYLQTGSTDLGPAAAVPQSRGKKNAYSNSVQKMTCPYCPRVFPWASSLQRHLLTHTGNTQNTHRMLSQRSETGCMFTHNPKSGPELWQKAHRLQALHILELCSGRTQQTEYKHVCRVCKKSFRYVTTLARHERENPPEHKTETEMEVEEGGMKRCESEAGESGESEEEDKEKEERSDEEAPEPKSLEGGEVPAGRVDKRKKICSVCGKRFWSLQDLTRHMRSHTGERPYQCQTCERTFTLKHSLVRHQRIHLKPRGADGSSAANDDGSEDGDSCTPTPTSTCPPSENESECGSGATGAKELEEEDVKEEVEGQRKADDEAESATLEEGSPAKPVTSGAEADPVFSESPDVEERPAFSADTTPSQHATDAKTTTNDEPSASDLKSTPDSNTSKDPSSSPLGDSTAAASAEGFVPGLLEIDAKPPLEHNLPNGEPPLLRVD</sequence>
<feature type="compositionally biased region" description="Low complexity" evidence="2">
    <location>
        <begin position="138"/>
        <end position="153"/>
    </location>
</feature>
<feature type="region of interest" description="Disordered" evidence="2">
    <location>
        <begin position="401"/>
        <end position="465"/>
    </location>
</feature>
<feature type="domain" description="C2H2-type" evidence="3">
    <location>
        <begin position="305"/>
        <end position="332"/>
    </location>
</feature>
<feature type="compositionally biased region" description="Basic and acidic residues" evidence="2">
    <location>
        <begin position="401"/>
        <end position="415"/>
    </location>
</feature>
<keyword evidence="5" id="KW-1185">Reference proteome</keyword>
<dbReference type="InterPro" id="IPR013087">
    <property type="entry name" value="Znf_C2H2_type"/>
</dbReference>
<dbReference type="GO" id="GO:0001228">
    <property type="term" value="F:DNA-binding transcription activator activity, RNA polymerase II-specific"/>
    <property type="evidence" value="ECO:0007669"/>
    <property type="project" value="TreeGrafter"/>
</dbReference>
<feature type="region of interest" description="Disordered" evidence="2">
    <location>
        <begin position="63"/>
        <end position="168"/>
    </location>
</feature>
<dbReference type="Pfam" id="PF00096">
    <property type="entry name" value="zf-C2H2"/>
    <property type="match status" value="2"/>
</dbReference>
<dbReference type="Pfam" id="PF13912">
    <property type="entry name" value="zf-C2H2_6"/>
    <property type="match status" value="1"/>
</dbReference>
<evidence type="ECO:0000313" key="4">
    <source>
        <dbReference type="Ensembl" id="ENSMALP00000030458.1"/>
    </source>
</evidence>
<evidence type="ECO:0000256" key="2">
    <source>
        <dbReference type="SAM" id="MobiDB-lite"/>
    </source>
</evidence>
<feature type="region of interest" description="Disordered" evidence="2">
    <location>
        <begin position="39"/>
        <end position="58"/>
    </location>
</feature>
<dbReference type="FunFam" id="3.30.160.60:FF:001778">
    <property type="entry name" value="ras-responsive element-binding protein 1 isoform X1"/>
    <property type="match status" value="1"/>
</dbReference>
<proteinExistence type="predicted"/>
<dbReference type="FunFam" id="3.30.160.60:FF:001782">
    <property type="entry name" value="Ras-responsive element-binding protein 1a"/>
    <property type="match status" value="1"/>
</dbReference>
<keyword evidence="1" id="KW-0862">Zinc</keyword>
<reference evidence="4" key="1">
    <citation type="submission" date="2025-08" db="UniProtKB">
        <authorList>
            <consortium name="Ensembl"/>
        </authorList>
    </citation>
    <scope>IDENTIFICATION</scope>
</reference>
<dbReference type="InterPro" id="IPR036236">
    <property type="entry name" value="Znf_C2H2_sf"/>
</dbReference>
<reference evidence="4" key="2">
    <citation type="submission" date="2025-09" db="UniProtKB">
        <authorList>
            <consortium name="Ensembl"/>
        </authorList>
    </citation>
    <scope>IDENTIFICATION</scope>
</reference>
<dbReference type="GO" id="GO:0005634">
    <property type="term" value="C:nucleus"/>
    <property type="evidence" value="ECO:0007669"/>
    <property type="project" value="TreeGrafter"/>
</dbReference>
<feature type="compositionally biased region" description="Acidic residues" evidence="2">
    <location>
        <begin position="430"/>
        <end position="452"/>
    </location>
</feature>
<dbReference type="PANTHER" id="PTHR46451">
    <property type="entry name" value="RAS-RESPONSIVE ELEMENT-BINDING PROTEIN 1"/>
    <property type="match status" value="1"/>
</dbReference>
<keyword evidence="1" id="KW-0863">Zinc-finger</keyword>
<feature type="compositionally biased region" description="Polar residues" evidence="2">
    <location>
        <begin position="92"/>
        <end position="104"/>
    </location>
</feature>
<feature type="compositionally biased region" description="Basic and acidic residues" evidence="2">
    <location>
        <begin position="79"/>
        <end position="91"/>
    </location>
</feature>
<evidence type="ECO:0000256" key="1">
    <source>
        <dbReference type="PROSITE-ProRule" id="PRU00042"/>
    </source>
</evidence>
<dbReference type="PANTHER" id="PTHR46451:SF1">
    <property type="entry name" value="RAS-RESPONSIVE ELEMENT-BINDING PROTEIN 1"/>
    <property type="match status" value="1"/>
</dbReference>
<dbReference type="SUPFAM" id="SSF57667">
    <property type="entry name" value="beta-beta-alpha zinc fingers"/>
    <property type="match status" value="2"/>
</dbReference>
<organism evidence="4 5">
    <name type="scientific">Monopterus albus</name>
    <name type="common">Swamp eel</name>
    <dbReference type="NCBI Taxonomy" id="43700"/>
    <lineage>
        <taxon>Eukaryota</taxon>
        <taxon>Metazoa</taxon>
        <taxon>Chordata</taxon>
        <taxon>Craniata</taxon>
        <taxon>Vertebrata</taxon>
        <taxon>Euteleostomi</taxon>
        <taxon>Actinopterygii</taxon>
        <taxon>Neopterygii</taxon>
        <taxon>Teleostei</taxon>
        <taxon>Neoteleostei</taxon>
        <taxon>Acanthomorphata</taxon>
        <taxon>Anabantaria</taxon>
        <taxon>Synbranchiformes</taxon>
        <taxon>Synbranchidae</taxon>
        <taxon>Monopterus</taxon>
    </lineage>
</organism>
<dbReference type="Proteomes" id="UP000261600">
    <property type="component" value="Unplaced"/>
</dbReference>
<name>A0A3Q3KLM1_MONAL</name>
<dbReference type="GO" id="GO:0008270">
    <property type="term" value="F:zinc ion binding"/>
    <property type="evidence" value="ECO:0007669"/>
    <property type="project" value="UniProtKB-KW"/>
</dbReference>
<feature type="domain" description="C2H2-type" evidence="3">
    <location>
        <begin position="501"/>
        <end position="528"/>
    </location>
</feature>
<feature type="region of interest" description="Disordered" evidence="2">
    <location>
        <begin position="205"/>
        <end position="232"/>
    </location>
</feature>
<protein>
    <recommendedName>
        <fullName evidence="3">C2H2-type domain-containing protein</fullName>
    </recommendedName>
</protein>